<dbReference type="Proteomes" id="UP000295444">
    <property type="component" value="Unassembled WGS sequence"/>
</dbReference>
<proteinExistence type="predicted"/>
<dbReference type="InterPro" id="IPR011050">
    <property type="entry name" value="Pectin_lyase_fold/virulence"/>
</dbReference>
<name>A0A4R6SHP0_LABRH</name>
<comment type="caution">
    <text evidence="2">The sequence shown here is derived from an EMBL/GenBank/DDBJ whole genome shotgun (WGS) entry which is preliminary data.</text>
</comment>
<dbReference type="RefSeq" id="WP_243753959.1">
    <property type="nucleotide sequence ID" value="NZ_SNXZ01000002.1"/>
</dbReference>
<dbReference type="EMBL" id="SNXZ01000002">
    <property type="protein sequence ID" value="TDQ00379.1"/>
    <property type="molecule type" value="Genomic_DNA"/>
</dbReference>
<dbReference type="AlphaFoldDB" id="A0A4R6SHP0"/>
<protein>
    <submittedName>
        <fullName evidence="2">Uncharacterized protein</fullName>
    </submittedName>
</protein>
<keyword evidence="3" id="KW-1185">Reference proteome</keyword>
<evidence type="ECO:0000256" key="1">
    <source>
        <dbReference type="SAM" id="MobiDB-lite"/>
    </source>
</evidence>
<accession>A0A4R6SHP0</accession>
<dbReference type="SUPFAM" id="SSF51126">
    <property type="entry name" value="Pectin lyase-like"/>
    <property type="match status" value="1"/>
</dbReference>
<feature type="compositionally biased region" description="Low complexity" evidence="1">
    <location>
        <begin position="36"/>
        <end position="97"/>
    </location>
</feature>
<reference evidence="2 3" key="1">
    <citation type="submission" date="2019-03" db="EMBL/GenBank/DDBJ databases">
        <title>Genomic Encyclopedia of Type Strains, Phase IV (KMG-IV): sequencing the most valuable type-strain genomes for metagenomic binning, comparative biology and taxonomic classification.</title>
        <authorList>
            <person name="Goeker M."/>
        </authorList>
    </citation>
    <scope>NUCLEOTIDE SEQUENCE [LARGE SCALE GENOMIC DNA]</scope>
    <source>
        <strain evidence="2 3">DSM 45361</strain>
    </source>
</reference>
<evidence type="ECO:0000313" key="3">
    <source>
        <dbReference type="Proteomes" id="UP000295444"/>
    </source>
</evidence>
<evidence type="ECO:0000313" key="2">
    <source>
        <dbReference type="EMBL" id="TDQ00379.1"/>
    </source>
</evidence>
<organism evidence="2 3">
    <name type="scientific">Labedaea rhizosphaerae</name>
    <dbReference type="NCBI Taxonomy" id="598644"/>
    <lineage>
        <taxon>Bacteria</taxon>
        <taxon>Bacillati</taxon>
        <taxon>Actinomycetota</taxon>
        <taxon>Actinomycetes</taxon>
        <taxon>Pseudonocardiales</taxon>
        <taxon>Pseudonocardiaceae</taxon>
        <taxon>Labedaea</taxon>
    </lineage>
</organism>
<feature type="region of interest" description="Disordered" evidence="1">
    <location>
        <begin position="36"/>
        <end position="109"/>
    </location>
</feature>
<gene>
    <name evidence="2" type="ORF">EV186_102240</name>
</gene>
<sequence length="405" mass="40451">MNEGWLPARSRGALISALTVALAVLVVVAGCSSTTAGVGTGASTPTPAPSGTTTSAPATTASTPTTTKTTKATVSKTSPAKPAPAGNPAGRAAVPAEARAEDTSKPTRVIGTGTAASCTSAAVVSAVAAGGVITFDCGPAPVTITLTATAKVRNKSAKVVLDGGGLVTLSGGGKRRIFYMNTCDPAQGYTTSHCQDQDQPRLTLQNLTFADGNSTGEHTEGGGGGAVFVRGGRVKVVNSRFVRNRCDRTGPDLGGAALRVLSQSGGRPVYVVGSTFDRGVCANGGALSSIGVSWVVLNSVFSDNSAVGTGANPARASTPGGGSGGAIYTDGNQYTVRVAGTIIEDNHANEGGGAIFYVSNDRSGTLRIEGSTLRRNPSAGFETQGFRGIFFLGAGHPVVSGSTIR</sequence>